<organism evidence="1 2">
    <name type="scientific">Blastomyces percursus</name>
    <dbReference type="NCBI Taxonomy" id="1658174"/>
    <lineage>
        <taxon>Eukaryota</taxon>
        <taxon>Fungi</taxon>
        <taxon>Dikarya</taxon>
        <taxon>Ascomycota</taxon>
        <taxon>Pezizomycotina</taxon>
        <taxon>Eurotiomycetes</taxon>
        <taxon>Eurotiomycetidae</taxon>
        <taxon>Onygenales</taxon>
        <taxon>Ajellomycetaceae</taxon>
        <taxon>Blastomyces</taxon>
    </lineage>
</organism>
<evidence type="ECO:0000313" key="2">
    <source>
        <dbReference type="Proteomes" id="UP000242791"/>
    </source>
</evidence>
<sequence>MAPWSAEEDVAILYFTSRHITIPTVTKILEQRGYSRSKSAIHCRLTTLRKLNPQLESCRDRLDLLGVNHYIYTLLRPCDVERLVLLTRRDCEIVLEVVTRRDALRSNTRVT</sequence>
<dbReference type="VEuPathDB" id="FungiDB:ACJ73_03088"/>
<dbReference type="EMBL" id="LGTZ01000359">
    <property type="protein sequence ID" value="OJD25535.1"/>
    <property type="molecule type" value="Genomic_DNA"/>
</dbReference>
<gene>
    <name evidence="1" type="ORF">ACJ73_03088</name>
</gene>
<dbReference type="AlphaFoldDB" id="A0A1J9RAJ2"/>
<evidence type="ECO:0000313" key="1">
    <source>
        <dbReference type="EMBL" id="OJD25535.1"/>
    </source>
</evidence>
<comment type="caution">
    <text evidence="1">The sequence shown here is derived from an EMBL/GenBank/DDBJ whole genome shotgun (WGS) entry which is preliminary data.</text>
</comment>
<name>A0A1J9RAJ2_9EURO</name>
<keyword evidence="2" id="KW-1185">Reference proteome</keyword>
<accession>A0A1J9RAJ2</accession>
<dbReference type="Proteomes" id="UP000242791">
    <property type="component" value="Unassembled WGS sequence"/>
</dbReference>
<reference evidence="1 2" key="1">
    <citation type="submission" date="2015-08" db="EMBL/GenBank/DDBJ databases">
        <title>Emmonsia species relationships and genome sequence.</title>
        <authorList>
            <person name="Cuomo C.A."/>
            <person name="Schwartz I.S."/>
            <person name="Kenyon C."/>
            <person name="De Hoog G.S."/>
            <person name="Govender N.P."/>
            <person name="Botha A."/>
            <person name="Moreno L."/>
            <person name="De Vries M."/>
            <person name="Munoz J.F."/>
            <person name="Stielow J.B."/>
        </authorList>
    </citation>
    <scope>NUCLEOTIDE SEQUENCE [LARGE SCALE GENOMIC DNA]</scope>
    <source>
        <strain evidence="1 2">EI222</strain>
    </source>
</reference>
<protein>
    <submittedName>
        <fullName evidence="1">Uncharacterized protein</fullName>
    </submittedName>
</protein>
<dbReference type="OrthoDB" id="4243235at2759"/>
<proteinExistence type="predicted"/>